<keyword evidence="2" id="KW-0520">NAD</keyword>
<dbReference type="InterPro" id="IPR005888">
    <property type="entry name" value="dTDP_Gluc_deHydtase"/>
</dbReference>
<dbReference type="FunFam" id="3.40.50.720:FF:000304">
    <property type="entry name" value="UDP-glucose 4,6-dehydratase"/>
    <property type="match status" value="1"/>
</dbReference>
<reference evidence="6 7" key="1">
    <citation type="submission" date="2019-04" db="EMBL/GenBank/DDBJ databases">
        <title>Aspergillus burnettii sp. nov., novel species from soil in southeast Queensland.</title>
        <authorList>
            <person name="Gilchrist C.L.M."/>
            <person name="Pitt J.I."/>
            <person name="Lange L."/>
            <person name="Lacey H.J."/>
            <person name="Vuong D."/>
            <person name="Midgley D.J."/>
            <person name="Greenfield P."/>
            <person name="Bradbury M."/>
            <person name="Lacey E."/>
            <person name="Busk P.K."/>
            <person name="Pilgaard B."/>
            <person name="Chooi Y.H."/>
            <person name="Piggott A.M."/>
        </authorList>
    </citation>
    <scope>NUCLEOTIDE SEQUENCE [LARGE SCALE GENOMIC DNA]</scope>
    <source>
        <strain evidence="6 7">FRR 5400</strain>
    </source>
</reference>
<comment type="cofactor">
    <cofactor evidence="1">
        <name>NAD(+)</name>
        <dbReference type="ChEBI" id="CHEBI:57540"/>
    </cofactor>
</comment>
<reference evidence="5" key="2">
    <citation type="submission" date="2019-04" db="EMBL/GenBank/DDBJ databases">
        <title>Friends and foes A comparative genomics studyof 23 Aspergillus species from section Flavi.</title>
        <authorList>
            <consortium name="DOE Joint Genome Institute"/>
            <person name="Kjaerbolling I."/>
            <person name="Vesth T."/>
            <person name="Frisvad J.C."/>
            <person name="Nybo J.L."/>
            <person name="Theobald S."/>
            <person name="Kildgaard S."/>
            <person name="Isbrandt T."/>
            <person name="Kuo A."/>
            <person name="Sato A."/>
            <person name="Lyhne E.K."/>
            <person name="Kogle M.E."/>
            <person name="Wiebenga A."/>
            <person name="Kun R.S."/>
            <person name="Lubbers R.J."/>
            <person name="Makela M.R."/>
            <person name="Barry K."/>
            <person name="Chovatia M."/>
            <person name="Clum A."/>
            <person name="Daum C."/>
            <person name="Haridas S."/>
            <person name="He G."/>
            <person name="LaButti K."/>
            <person name="Lipzen A."/>
            <person name="Mondo S."/>
            <person name="Riley R."/>
            <person name="Salamov A."/>
            <person name="Simmons B.A."/>
            <person name="Magnuson J.K."/>
            <person name="Henrissat B."/>
            <person name="Mortensen U.H."/>
            <person name="Larsen T.O."/>
            <person name="Devries R.P."/>
            <person name="Grigoriev I.V."/>
            <person name="Machida M."/>
            <person name="Baker S.E."/>
            <person name="Andersen M.R."/>
        </authorList>
    </citation>
    <scope>NUCLEOTIDE SEQUENCE [LARGE SCALE GENOMIC DNA]</scope>
    <source>
        <strain evidence="5">IBT 14317</strain>
    </source>
</reference>
<dbReference type="GO" id="GO:0009225">
    <property type="term" value="P:nucleotide-sugar metabolic process"/>
    <property type="evidence" value="ECO:0007669"/>
    <property type="project" value="InterPro"/>
</dbReference>
<dbReference type="GO" id="GO:0008460">
    <property type="term" value="F:dTDP-glucose 4,6-dehydratase activity"/>
    <property type="evidence" value="ECO:0007669"/>
    <property type="project" value="InterPro"/>
</dbReference>
<gene>
    <name evidence="5" type="ORF">BDV23DRAFT_194257</name>
    <name evidence="6" type="ORF">ETB97_012836</name>
</gene>
<feature type="domain" description="NAD(P)-binding" evidence="4">
    <location>
        <begin position="56"/>
        <end position="361"/>
    </location>
</feature>
<evidence type="ECO:0000313" key="6">
    <source>
        <dbReference type="EMBL" id="KAF5861510.1"/>
    </source>
</evidence>
<dbReference type="OrthoDB" id="331544at2759"/>
<accession>A0A5N6G5W5</accession>
<dbReference type="Proteomes" id="UP000326877">
    <property type="component" value="Unassembled WGS sequence"/>
</dbReference>
<dbReference type="EMBL" id="ML735218">
    <property type="protein sequence ID" value="KAE8395584.1"/>
    <property type="molecule type" value="Genomic_DNA"/>
</dbReference>
<name>A0A5N7CN49_PETAA</name>
<evidence type="ECO:0000259" key="4">
    <source>
        <dbReference type="Pfam" id="PF16363"/>
    </source>
</evidence>
<dbReference type="Gene3D" id="3.40.50.720">
    <property type="entry name" value="NAD(P)-binding Rossmann-like Domain"/>
    <property type="match status" value="1"/>
</dbReference>
<keyword evidence="7" id="KW-1185">Reference proteome</keyword>
<evidence type="ECO:0000313" key="7">
    <source>
        <dbReference type="Proteomes" id="UP000541154"/>
    </source>
</evidence>
<sequence>MAPAMLDGPEFLPMKARTVQQSSHREVVVEHPNDLEDQRLIGSTRFEPRTDIKNILITGGAGFIGGWVTRHLAVQYPEYNIICFDKLDVVASLYNVRCLKSRPNFRFVHGDLTDEAAVSQVMEDYDIDCVMHFAAYSHVQNSFSDPSGFTLNNVIATQRLLDAVRARQGRVRRFIHVSTDEVYGDANEEFFDENQQLKPTNPYSASKAAAEMYVWAYSQSFNIPSVVVRSNNVYGPCQYPEKIIPRFCILLDNQQPLTIQGSGLNVRRYLYGGDAADAFDTLLHKGVIGEAYNVQSDFPVTNLEVAVRTLELFGYSPKRDFGRCLSWIADRPFNDTDYRVDGSKLLNLGWRQRVSFPEGLTATVNWYRKNMHAWWPQINKTVNLASQEMAKGRLGNGINDDAQEDSDIQISGASTPVVIDC</sequence>
<dbReference type="CDD" id="cd05246">
    <property type="entry name" value="dTDP_GD_SDR_e"/>
    <property type="match status" value="1"/>
</dbReference>
<accession>A0A8H6E831</accession>
<accession>A0A5N7CN49</accession>
<dbReference type="InterPro" id="IPR016040">
    <property type="entry name" value="NAD(P)-bd_dom"/>
</dbReference>
<dbReference type="SUPFAM" id="SSF51735">
    <property type="entry name" value="NAD(P)-binding Rossmann-fold domains"/>
    <property type="match status" value="1"/>
</dbReference>
<dbReference type="OMA" id="WNEKPNL"/>
<keyword evidence="3" id="KW-0456">Lyase</keyword>
<evidence type="ECO:0000256" key="1">
    <source>
        <dbReference type="ARBA" id="ARBA00001911"/>
    </source>
</evidence>
<evidence type="ECO:0000256" key="2">
    <source>
        <dbReference type="ARBA" id="ARBA00023027"/>
    </source>
</evidence>
<dbReference type="Gene3D" id="3.90.25.10">
    <property type="entry name" value="UDP-galactose 4-epimerase, domain 1"/>
    <property type="match status" value="1"/>
</dbReference>
<dbReference type="InterPro" id="IPR036291">
    <property type="entry name" value="NAD(P)-bd_dom_sf"/>
</dbReference>
<dbReference type="Proteomes" id="UP000541154">
    <property type="component" value="Unassembled WGS sequence"/>
</dbReference>
<proteinExistence type="predicted"/>
<dbReference type="PANTHER" id="PTHR43000">
    <property type="entry name" value="DTDP-D-GLUCOSE 4,6-DEHYDRATASE-RELATED"/>
    <property type="match status" value="1"/>
</dbReference>
<protein>
    <submittedName>
        <fullName evidence="5">dTDP-D-glucose 4,6-dehydratase-like protein</fullName>
    </submittedName>
</protein>
<dbReference type="Pfam" id="PF16363">
    <property type="entry name" value="GDP_Man_Dehyd"/>
    <property type="match status" value="1"/>
</dbReference>
<dbReference type="AlphaFoldDB" id="A0A5N7CN49"/>
<dbReference type="EMBL" id="SPNV01000097">
    <property type="protein sequence ID" value="KAF5861510.1"/>
    <property type="molecule type" value="Genomic_DNA"/>
</dbReference>
<evidence type="ECO:0000313" key="5">
    <source>
        <dbReference type="EMBL" id="KAE8395584.1"/>
    </source>
</evidence>
<evidence type="ECO:0000256" key="3">
    <source>
        <dbReference type="ARBA" id="ARBA00023239"/>
    </source>
</evidence>
<organism evidence="5">
    <name type="scientific">Petromyces alliaceus</name>
    <name type="common">Aspergillus alliaceus</name>
    <dbReference type="NCBI Taxonomy" id="209559"/>
    <lineage>
        <taxon>Eukaryota</taxon>
        <taxon>Fungi</taxon>
        <taxon>Dikarya</taxon>
        <taxon>Ascomycota</taxon>
        <taxon>Pezizomycotina</taxon>
        <taxon>Eurotiomycetes</taxon>
        <taxon>Eurotiomycetidae</taxon>
        <taxon>Eurotiales</taxon>
        <taxon>Aspergillaceae</taxon>
        <taxon>Aspergillus</taxon>
        <taxon>Aspergillus subgen. Circumdati</taxon>
    </lineage>
</organism>